<proteinExistence type="predicted"/>
<dbReference type="AlphaFoldDB" id="A0A2R5EQ60"/>
<dbReference type="Pfam" id="PF07833">
    <property type="entry name" value="Cu_amine_oxidN1"/>
    <property type="match status" value="1"/>
</dbReference>
<protein>
    <recommendedName>
        <fullName evidence="1">Copper amine oxidase-like N-terminal domain-containing protein</fullName>
    </recommendedName>
</protein>
<organism evidence="2 3">
    <name type="scientific">Paenibacillus agaridevorans</name>
    <dbReference type="NCBI Taxonomy" id="171404"/>
    <lineage>
        <taxon>Bacteria</taxon>
        <taxon>Bacillati</taxon>
        <taxon>Bacillota</taxon>
        <taxon>Bacilli</taxon>
        <taxon>Bacillales</taxon>
        <taxon>Paenibacillaceae</taxon>
        <taxon>Paenibacillus</taxon>
    </lineage>
</organism>
<dbReference type="EMBL" id="BDQX01000005">
    <property type="protein sequence ID" value="GBG05534.1"/>
    <property type="molecule type" value="Genomic_DNA"/>
</dbReference>
<comment type="caution">
    <text evidence="2">The sequence shown here is derived from an EMBL/GenBank/DDBJ whole genome shotgun (WGS) entry which is preliminary data.</text>
</comment>
<reference evidence="2 3" key="1">
    <citation type="submission" date="2017-08" db="EMBL/GenBank/DDBJ databases">
        <title>Substantial Increase in Enzyme Production by Combined Drug-Resistance Mutations in Paenibacillus agaridevorans.</title>
        <authorList>
            <person name="Tanaka Y."/>
            <person name="Funane K."/>
            <person name="Hosaka T."/>
            <person name="Shiwa Y."/>
            <person name="Fujita N."/>
            <person name="Miyazaki T."/>
            <person name="Yoshikawa H."/>
            <person name="Murakami K."/>
            <person name="Kasahara K."/>
            <person name="Inaoka T."/>
            <person name="Hiraga Y."/>
            <person name="Ochi K."/>
        </authorList>
    </citation>
    <scope>NUCLEOTIDE SEQUENCE [LARGE SCALE GENOMIC DNA]</scope>
    <source>
        <strain evidence="2 3">T-3040</strain>
    </source>
</reference>
<keyword evidence="3" id="KW-1185">Reference proteome</keyword>
<dbReference type="Proteomes" id="UP000245202">
    <property type="component" value="Unassembled WGS sequence"/>
</dbReference>
<evidence type="ECO:0000313" key="2">
    <source>
        <dbReference type="EMBL" id="GBG05534.1"/>
    </source>
</evidence>
<dbReference type="InterPro" id="IPR012854">
    <property type="entry name" value="Cu_amine_oxidase-like_N"/>
</dbReference>
<evidence type="ECO:0000313" key="3">
    <source>
        <dbReference type="Proteomes" id="UP000245202"/>
    </source>
</evidence>
<feature type="domain" description="Copper amine oxidase-like N-terminal" evidence="1">
    <location>
        <begin position="5"/>
        <end position="63"/>
    </location>
</feature>
<dbReference type="InterPro" id="IPR036582">
    <property type="entry name" value="Mao_N_sf"/>
</dbReference>
<evidence type="ECO:0000259" key="1">
    <source>
        <dbReference type="Pfam" id="PF07833"/>
    </source>
</evidence>
<sequence>MIDGEQKQPAPDKQGFVYKGTTYVPIRFVGESLGKEVLWDPDQETVWVSDDPGELTLDDLGITDAVTGAEIQLGMTREDVEKQLGEPVNEFAGRYNYDGLQVYYRDGKAVGFIINASDNETDRFKTTRGIGLGTPYRDVLSQYGSPRGQESTYGDFYDSSIIYLFKDEEGILEKLTSRLEPWDTSKVYYLSMNVFNNGNRTIGFLLIGDKQFAMNSN</sequence>
<accession>A0A2R5EQ60</accession>
<dbReference type="SUPFAM" id="SSF55383">
    <property type="entry name" value="Copper amine oxidase, domain N"/>
    <property type="match status" value="1"/>
</dbReference>
<name>A0A2R5EQ60_9BACL</name>
<gene>
    <name evidence="2" type="ORF">PAT3040_00014</name>
</gene>